<dbReference type="AlphaFoldDB" id="A0A9P7A7B6"/>
<organism evidence="2 3">
    <name type="scientific">Suillus placidus</name>
    <dbReference type="NCBI Taxonomy" id="48579"/>
    <lineage>
        <taxon>Eukaryota</taxon>
        <taxon>Fungi</taxon>
        <taxon>Dikarya</taxon>
        <taxon>Basidiomycota</taxon>
        <taxon>Agaricomycotina</taxon>
        <taxon>Agaricomycetes</taxon>
        <taxon>Agaricomycetidae</taxon>
        <taxon>Boletales</taxon>
        <taxon>Suillineae</taxon>
        <taxon>Suillaceae</taxon>
        <taxon>Suillus</taxon>
    </lineage>
</organism>
<gene>
    <name evidence="2" type="ORF">EV702DRAFT_1066868</name>
</gene>
<name>A0A9P7A7B6_9AGAM</name>
<keyword evidence="3" id="KW-1185">Reference proteome</keyword>
<proteinExistence type="predicted"/>
<evidence type="ECO:0000313" key="2">
    <source>
        <dbReference type="EMBL" id="KAG1782801.1"/>
    </source>
</evidence>
<protein>
    <submittedName>
        <fullName evidence="2">Uncharacterized protein</fullName>
    </submittedName>
</protein>
<reference evidence="2" key="1">
    <citation type="journal article" date="2020" name="New Phytol.">
        <title>Comparative genomics reveals dynamic genome evolution in host specialist ectomycorrhizal fungi.</title>
        <authorList>
            <person name="Lofgren L.A."/>
            <person name="Nguyen N.H."/>
            <person name="Vilgalys R."/>
            <person name="Ruytinx J."/>
            <person name="Liao H.L."/>
            <person name="Branco S."/>
            <person name="Kuo A."/>
            <person name="LaButti K."/>
            <person name="Lipzen A."/>
            <person name="Andreopoulos W."/>
            <person name="Pangilinan J."/>
            <person name="Riley R."/>
            <person name="Hundley H."/>
            <person name="Na H."/>
            <person name="Barry K."/>
            <person name="Grigoriev I.V."/>
            <person name="Stajich J.E."/>
            <person name="Kennedy P.G."/>
        </authorList>
    </citation>
    <scope>NUCLEOTIDE SEQUENCE</scope>
    <source>
        <strain evidence="2">DOB743</strain>
    </source>
</reference>
<dbReference type="EMBL" id="JABBWD010000003">
    <property type="protein sequence ID" value="KAG1782801.1"/>
    <property type="molecule type" value="Genomic_DNA"/>
</dbReference>
<feature type="region of interest" description="Disordered" evidence="1">
    <location>
        <begin position="100"/>
        <end position="126"/>
    </location>
</feature>
<feature type="compositionally biased region" description="Polar residues" evidence="1">
    <location>
        <begin position="100"/>
        <end position="110"/>
    </location>
</feature>
<dbReference type="Proteomes" id="UP000714275">
    <property type="component" value="Unassembled WGS sequence"/>
</dbReference>
<feature type="compositionally biased region" description="Low complexity" evidence="1">
    <location>
        <begin position="111"/>
        <end position="122"/>
    </location>
</feature>
<dbReference type="OrthoDB" id="2596481at2759"/>
<sequence length="245" mass="26490">MTDSHHSDSSVEIISSISCCATEASEDEVVWGVSDEYSSGSSVTDSDADYVMLPRISAEGNNLGDSVPEDSLSITFNLLSVNTPNKKVIWEPARHEARQTNVGTNSGVARSSSTSPSLQHSSGAKTLDGSYEDAAAYITQYLDNPVKKNDPSAKLLLLQALVVEFGISKQLPASISSATKLLKATVHINIKDYVARRGKDQGELQQIMQPSKSALRKDLRKSSRRSSLKWVKEHGLNVFLTGFSG</sequence>
<accession>A0A9P7A7B6</accession>
<evidence type="ECO:0000256" key="1">
    <source>
        <dbReference type="SAM" id="MobiDB-lite"/>
    </source>
</evidence>
<comment type="caution">
    <text evidence="2">The sequence shown here is derived from an EMBL/GenBank/DDBJ whole genome shotgun (WGS) entry which is preliminary data.</text>
</comment>
<evidence type="ECO:0000313" key="3">
    <source>
        <dbReference type="Proteomes" id="UP000714275"/>
    </source>
</evidence>